<keyword evidence="2" id="KW-1185">Reference proteome</keyword>
<dbReference type="HOGENOM" id="CLU_3195194_0_0_6"/>
<dbReference type="EMBL" id="AEPS01000011">
    <property type="protein sequence ID" value="EFU66973.1"/>
    <property type="molecule type" value="Genomic_DNA"/>
</dbReference>
<reference evidence="1 2" key="1">
    <citation type="submission" date="2010-12" db="EMBL/GenBank/DDBJ databases">
        <authorList>
            <person name="Muzny D."/>
            <person name="Qin X."/>
            <person name="Deng J."/>
            <person name="Jiang H."/>
            <person name="Liu Y."/>
            <person name="Qu J."/>
            <person name="Song X.-Z."/>
            <person name="Zhang L."/>
            <person name="Thornton R."/>
            <person name="Coyle M."/>
            <person name="Francisco L."/>
            <person name="Jackson L."/>
            <person name="Javaid M."/>
            <person name="Korchina V."/>
            <person name="Kovar C."/>
            <person name="Mata R."/>
            <person name="Mathew T."/>
            <person name="Ngo R."/>
            <person name="Nguyen L."/>
            <person name="Nguyen N."/>
            <person name="Okwuonu G."/>
            <person name="Ongeri F."/>
            <person name="Pham C."/>
            <person name="Simmons D."/>
            <person name="Wilczek-Boney K."/>
            <person name="Hale W."/>
            <person name="Jakkamsetti A."/>
            <person name="Pham P."/>
            <person name="Ruth R."/>
            <person name="San Lucas F."/>
            <person name="Warren J."/>
            <person name="Zhang J."/>
            <person name="Zhao Z."/>
            <person name="Zhou C."/>
            <person name="Zhu D."/>
            <person name="Lee S."/>
            <person name="Bess C."/>
            <person name="Blankenburg K."/>
            <person name="Forbes L."/>
            <person name="Fu Q."/>
            <person name="Gubbala S."/>
            <person name="Hirani K."/>
            <person name="Jayaseelan J.C."/>
            <person name="Lara F."/>
            <person name="Munidasa M."/>
            <person name="Palculict T."/>
            <person name="Patil S."/>
            <person name="Pu L.-L."/>
            <person name="Saada N."/>
            <person name="Tang L."/>
            <person name="Weissenberger G."/>
            <person name="Zhu Y."/>
            <person name="Hemphill L."/>
            <person name="Shang Y."/>
            <person name="Youmans B."/>
            <person name="Ayvaz T."/>
            <person name="Ross M."/>
            <person name="Santibanez J."/>
            <person name="Aqrawi P."/>
            <person name="Gross S."/>
            <person name="Joshi V."/>
            <person name="Fowler G."/>
            <person name="Nazareth L."/>
            <person name="Reid J."/>
            <person name="Worley K."/>
            <person name="Petrosino J."/>
            <person name="Highlander S."/>
            <person name="Gibbs R."/>
        </authorList>
    </citation>
    <scope>NUCLEOTIDE SEQUENCE [LARGE SCALE GENOMIC DNA]</scope>
    <source>
        <strain evidence="1 2">ATCC 33393</strain>
    </source>
</reference>
<protein>
    <submittedName>
        <fullName evidence="1">Uncharacterized protein</fullName>
    </submittedName>
</protein>
<dbReference type="Proteomes" id="UP000032871">
    <property type="component" value="Unassembled WGS sequence"/>
</dbReference>
<gene>
    <name evidence="1" type="ORF">HMPREF9064_1608</name>
</gene>
<sequence length="45" mass="5524">MYQKMRAYNRKFYVSAAKNYNLTMSLMLFHKLPNRNFPCFRQNSV</sequence>
<comment type="caution">
    <text evidence="1">The sequence shown here is derived from an EMBL/GenBank/DDBJ whole genome shotgun (WGS) entry which is preliminary data.</text>
</comment>
<organism evidence="1 2">
    <name type="scientific">Aggregatibacter segnis ATCC 33393</name>
    <dbReference type="NCBI Taxonomy" id="888057"/>
    <lineage>
        <taxon>Bacteria</taxon>
        <taxon>Pseudomonadati</taxon>
        <taxon>Pseudomonadota</taxon>
        <taxon>Gammaproteobacteria</taxon>
        <taxon>Pasteurellales</taxon>
        <taxon>Pasteurellaceae</taxon>
        <taxon>Aggregatibacter</taxon>
    </lineage>
</organism>
<evidence type="ECO:0000313" key="1">
    <source>
        <dbReference type="EMBL" id="EFU66973.1"/>
    </source>
</evidence>
<name>E6KZM6_9PAST</name>
<evidence type="ECO:0000313" key="2">
    <source>
        <dbReference type="Proteomes" id="UP000032871"/>
    </source>
</evidence>
<dbReference type="AlphaFoldDB" id="E6KZM6"/>
<proteinExistence type="predicted"/>
<accession>E6KZM6</accession>